<keyword evidence="2" id="KW-1185">Reference proteome</keyword>
<name>A0A109MVB2_9BACI</name>
<evidence type="ECO:0000313" key="1">
    <source>
        <dbReference type="EMBL" id="KWW16118.1"/>
    </source>
</evidence>
<sequence length="69" mass="8075">MDRSNYWLERTDFGVVWTDHRLEWTDFPLCRSIIIRQGRLMVCATEGKLTFVRICQQSERPAINGGPFG</sequence>
<organism evidence="1 2">
    <name type="scientific">Peribacillus simplex</name>
    <dbReference type="NCBI Taxonomy" id="1478"/>
    <lineage>
        <taxon>Bacteria</taxon>
        <taxon>Bacillati</taxon>
        <taxon>Bacillota</taxon>
        <taxon>Bacilli</taxon>
        <taxon>Bacillales</taxon>
        <taxon>Bacillaceae</taxon>
        <taxon>Peribacillus</taxon>
    </lineage>
</organism>
<dbReference type="AlphaFoldDB" id="A0A109MVB2"/>
<reference evidence="1 2" key="1">
    <citation type="submission" date="2015-11" db="EMBL/GenBank/DDBJ databases">
        <title>Genome Sequence of Bacillus simplex strain VanAntwerpen2.</title>
        <authorList>
            <person name="Couger M.B."/>
        </authorList>
    </citation>
    <scope>NUCLEOTIDE SEQUENCE [LARGE SCALE GENOMIC DNA]</scope>
    <source>
        <strain evidence="1 2">VanAntwerpen02</strain>
    </source>
</reference>
<gene>
    <name evidence="1" type="ORF">AS888_07455</name>
</gene>
<evidence type="ECO:0000313" key="2">
    <source>
        <dbReference type="Proteomes" id="UP000064189"/>
    </source>
</evidence>
<dbReference type="EMBL" id="LNNH01000036">
    <property type="protein sequence ID" value="KWW16118.1"/>
    <property type="molecule type" value="Genomic_DNA"/>
</dbReference>
<protein>
    <submittedName>
        <fullName evidence="1">Uncharacterized protein</fullName>
    </submittedName>
</protein>
<dbReference type="RefSeq" id="WP_061143436.1">
    <property type="nucleotide sequence ID" value="NZ_LNNH01000036.1"/>
</dbReference>
<accession>A0A109MVB2</accession>
<dbReference type="Proteomes" id="UP000064189">
    <property type="component" value="Unassembled WGS sequence"/>
</dbReference>
<proteinExistence type="predicted"/>
<comment type="caution">
    <text evidence="1">The sequence shown here is derived from an EMBL/GenBank/DDBJ whole genome shotgun (WGS) entry which is preliminary data.</text>
</comment>